<protein>
    <submittedName>
        <fullName evidence="3">Hemerythrin-like domain-containing protein</fullName>
    </submittedName>
</protein>
<feature type="domain" description="Hemerythrin-like" evidence="2">
    <location>
        <begin position="63"/>
        <end position="200"/>
    </location>
</feature>
<organism evidence="3 4">
    <name type="scientific">Albimonas donghaensis</name>
    <dbReference type="NCBI Taxonomy" id="356660"/>
    <lineage>
        <taxon>Bacteria</taxon>
        <taxon>Pseudomonadati</taxon>
        <taxon>Pseudomonadota</taxon>
        <taxon>Alphaproteobacteria</taxon>
        <taxon>Rhodobacterales</taxon>
        <taxon>Paracoccaceae</taxon>
        <taxon>Albimonas</taxon>
    </lineage>
</organism>
<proteinExistence type="predicted"/>
<dbReference type="STRING" id="356660.SAMN05444336_104297"/>
<evidence type="ECO:0000313" key="4">
    <source>
        <dbReference type="Proteomes" id="UP000199118"/>
    </source>
</evidence>
<feature type="region of interest" description="Disordered" evidence="1">
    <location>
        <begin position="1"/>
        <end position="31"/>
    </location>
</feature>
<accession>A0A1H3ASG8</accession>
<sequence>MTDEPVDTPDPGADPGPETGPGGDTGLATRPGLPEDLRYLLGAYPRRIWGDHPNFGPVTRFYLDRHAMFREAMSVMQRLTDEALDGARPPEAWSHDFGRIAGFFLNQLHEHHHIEDIHYFPALVRMEPGLKRGFDILDRDHHTIHDALDRFQDGATAALRALQAAPADPKRPMADIGAELTRMDRLLVRHLFDEEELVIPTMLHRGEV</sequence>
<dbReference type="EMBL" id="FNMZ01000004">
    <property type="protein sequence ID" value="SDX32341.1"/>
    <property type="molecule type" value="Genomic_DNA"/>
</dbReference>
<reference evidence="3 4" key="1">
    <citation type="submission" date="2016-10" db="EMBL/GenBank/DDBJ databases">
        <authorList>
            <person name="de Groot N.N."/>
        </authorList>
    </citation>
    <scope>NUCLEOTIDE SEQUENCE [LARGE SCALE GENOMIC DNA]</scope>
    <source>
        <strain evidence="3 4">DSM 17890</strain>
    </source>
</reference>
<evidence type="ECO:0000313" key="3">
    <source>
        <dbReference type="EMBL" id="SDX32341.1"/>
    </source>
</evidence>
<dbReference type="RefSeq" id="WP_092682637.1">
    <property type="nucleotide sequence ID" value="NZ_FNMZ01000004.1"/>
</dbReference>
<keyword evidence="4" id="KW-1185">Reference proteome</keyword>
<dbReference type="AlphaFoldDB" id="A0A1H3ASG8"/>
<gene>
    <name evidence="3" type="ORF">SAMN05444336_104297</name>
</gene>
<evidence type="ECO:0000259" key="2">
    <source>
        <dbReference type="Pfam" id="PF01814"/>
    </source>
</evidence>
<dbReference type="Proteomes" id="UP000199118">
    <property type="component" value="Unassembled WGS sequence"/>
</dbReference>
<dbReference type="OrthoDB" id="6077989at2"/>
<name>A0A1H3ASG8_9RHOB</name>
<dbReference type="Pfam" id="PF01814">
    <property type="entry name" value="Hemerythrin"/>
    <property type="match status" value="1"/>
</dbReference>
<evidence type="ECO:0000256" key="1">
    <source>
        <dbReference type="SAM" id="MobiDB-lite"/>
    </source>
</evidence>
<dbReference type="Gene3D" id="1.20.120.520">
    <property type="entry name" value="nmb1532 protein domain like"/>
    <property type="match status" value="1"/>
</dbReference>
<dbReference type="InterPro" id="IPR012312">
    <property type="entry name" value="Hemerythrin-like"/>
</dbReference>